<dbReference type="AlphaFoldDB" id="A0A5B7K7P1"/>
<accession>A0A5B7K7P1</accession>
<protein>
    <submittedName>
        <fullName evidence="1">Uncharacterized protein</fullName>
    </submittedName>
</protein>
<proteinExistence type="predicted"/>
<keyword evidence="2" id="KW-1185">Reference proteome</keyword>
<comment type="caution">
    <text evidence="1">The sequence shown here is derived from an EMBL/GenBank/DDBJ whole genome shotgun (WGS) entry which is preliminary data.</text>
</comment>
<reference evidence="1 2" key="1">
    <citation type="submission" date="2019-05" db="EMBL/GenBank/DDBJ databases">
        <title>Another draft genome of Portunus trituberculatus and its Hox gene families provides insights of decapod evolution.</title>
        <authorList>
            <person name="Jeong J.-H."/>
            <person name="Song I."/>
            <person name="Kim S."/>
            <person name="Choi T."/>
            <person name="Kim D."/>
            <person name="Ryu S."/>
            <person name="Kim W."/>
        </authorList>
    </citation>
    <scope>NUCLEOTIDE SEQUENCE [LARGE SCALE GENOMIC DNA]</scope>
    <source>
        <tissue evidence="1">Muscle</tissue>
    </source>
</reference>
<dbReference type="Proteomes" id="UP000324222">
    <property type="component" value="Unassembled WGS sequence"/>
</dbReference>
<evidence type="ECO:0000313" key="2">
    <source>
        <dbReference type="Proteomes" id="UP000324222"/>
    </source>
</evidence>
<gene>
    <name evidence="1" type="ORF">E2C01_098168</name>
</gene>
<name>A0A5B7K7P1_PORTR</name>
<organism evidence="1 2">
    <name type="scientific">Portunus trituberculatus</name>
    <name type="common">Swimming crab</name>
    <name type="synonym">Neptunus trituberculatus</name>
    <dbReference type="NCBI Taxonomy" id="210409"/>
    <lineage>
        <taxon>Eukaryota</taxon>
        <taxon>Metazoa</taxon>
        <taxon>Ecdysozoa</taxon>
        <taxon>Arthropoda</taxon>
        <taxon>Crustacea</taxon>
        <taxon>Multicrustacea</taxon>
        <taxon>Malacostraca</taxon>
        <taxon>Eumalacostraca</taxon>
        <taxon>Eucarida</taxon>
        <taxon>Decapoda</taxon>
        <taxon>Pleocyemata</taxon>
        <taxon>Brachyura</taxon>
        <taxon>Eubrachyura</taxon>
        <taxon>Portunoidea</taxon>
        <taxon>Portunidae</taxon>
        <taxon>Portuninae</taxon>
        <taxon>Portunus</taxon>
    </lineage>
</organism>
<sequence length="26" mass="2945">MASPATPRAHPFGKRCLRLHPTIPCW</sequence>
<evidence type="ECO:0000313" key="1">
    <source>
        <dbReference type="EMBL" id="MPD02577.1"/>
    </source>
</evidence>
<dbReference type="EMBL" id="VSRR010132058">
    <property type="protein sequence ID" value="MPD02577.1"/>
    <property type="molecule type" value="Genomic_DNA"/>
</dbReference>